<accession>A0A8S9QQM7</accession>
<evidence type="ECO:0000313" key="2">
    <source>
        <dbReference type="EMBL" id="KAF3542173.1"/>
    </source>
</evidence>
<sequence length="50" mass="5415">MERPGGATSRARGQLEDEKQAYQNDVPQRGDEPAPDVERSGGATLILFSI</sequence>
<protein>
    <submittedName>
        <fullName evidence="2">Uncharacterized protein</fullName>
    </submittedName>
</protein>
<gene>
    <name evidence="2" type="ORF">F2Q69_00019702</name>
</gene>
<reference evidence="2" key="1">
    <citation type="submission" date="2019-12" db="EMBL/GenBank/DDBJ databases">
        <title>Genome sequencing and annotation of Brassica cretica.</title>
        <authorList>
            <person name="Studholme D.J."/>
            <person name="Sarris P."/>
        </authorList>
    </citation>
    <scope>NUCLEOTIDE SEQUENCE</scope>
    <source>
        <strain evidence="2">PFS-109/04</strain>
        <tissue evidence="2">Leaf</tissue>
    </source>
</reference>
<feature type="compositionally biased region" description="Basic and acidic residues" evidence="1">
    <location>
        <begin position="28"/>
        <end position="39"/>
    </location>
</feature>
<evidence type="ECO:0000256" key="1">
    <source>
        <dbReference type="SAM" id="MobiDB-lite"/>
    </source>
</evidence>
<evidence type="ECO:0000313" key="3">
    <source>
        <dbReference type="Proteomes" id="UP000712600"/>
    </source>
</evidence>
<comment type="caution">
    <text evidence="2">The sequence shown here is derived from an EMBL/GenBank/DDBJ whole genome shotgun (WGS) entry which is preliminary data.</text>
</comment>
<feature type="region of interest" description="Disordered" evidence="1">
    <location>
        <begin position="1"/>
        <end position="50"/>
    </location>
</feature>
<name>A0A8S9QQM7_BRACR</name>
<dbReference type="EMBL" id="QGKX02001290">
    <property type="protein sequence ID" value="KAF3542173.1"/>
    <property type="molecule type" value="Genomic_DNA"/>
</dbReference>
<dbReference type="AlphaFoldDB" id="A0A8S9QQM7"/>
<dbReference type="Proteomes" id="UP000712600">
    <property type="component" value="Unassembled WGS sequence"/>
</dbReference>
<proteinExistence type="predicted"/>
<organism evidence="2 3">
    <name type="scientific">Brassica cretica</name>
    <name type="common">Mustard</name>
    <dbReference type="NCBI Taxonomy" id="69181"/>
    <lineage>
        <taxon>Eukaryota</taxon>
        <taxon>Viridiplantae</taxon>
        <taxon>Streptophyta</taxon>
        <taxon>Embryophyta</taxon>
        <taxon>Tracheophyta</taxon>
        <taxon>Spermatophyta</taxon>
        <taxon>Magnoliopsida</taxon>
        <taxon>eudicotyledons</taxon>
        <taxon>Gunneridae</taxon>
        <taxon>Pentapetalae</taxon>
        <taxon>rosids</taxon>
        <taxon>malvids</taxon>
        <taxon>Brassicales</taxon>
        <taxon>Brassicaceae</taxon>
        <taxon>Brassiceae</taxon>
        <taxon>Brassica</taxon>
    </lineage>
</organism>